<proteinExistence type="predicted"/>
<evidence type="ECO:0000313" key="2">
    <source>
        <dbReference type="Proteomes" id="UP001153069"/>
    </source>
</evidence>
<gene>
    <name evidence="1" type="ORF">SEMRO_382_G131130.1</name>
</gene>
<dbReference type="EMBL" id="CAICTM010000381">
    <property type="protein sequence ID" value="CAB9509274.1"/>
    <property type="molecule type" value="Genomic_DNA"/>
</dbReference>
<dbReference type="Proteomes" id="UP001153069">
    <property type="component" value="Unassembled WGS sequence"/>
</dbReference>
<reference evidence="1" key="1">
    <citation type="submission" date="2020-06" db="EMBL/GenBank/DDBJ databases">
        <authorList>
            <consortium name="Plant Systems Biology data submission"/>
        </authorList>
    </citation>
    <scope>NUCLEOTIDE SEQUENCE</scope>
    <source>
        <strain evidence="1">D6</strain>
    </source>
</reference>
<evidence type="ECO:0000313" key="1">
    <source>
        <dbReference type="EMBL" id="CAB9509274.1"/>
    </source>
</evidence>
<sequence>MNENLEEDKTPTDLGFWHKEKVCRGSGYLAWKRKKSGDRKSSRKQNSMARLANCLQSPRMIVSKHANERFHQRGWRTLPVYRDKVSARTGVSHTIVATYVPAKREFADDAVKTIRLQVDHMNRYAKCSSRWYNPKLPRFDAQIYSIAKKIGRGNWYTRRSRRRSTVGLSKGGQAWIALVTVVLLINSRVGAQDSLAKWRFFCGQK</sequence>
<protein>
    <submittedName>
        <fullName evidence="1">Uncharacterized protein</fullName>
    </submittedName>
</protein>
<organism evidence="1 2">
    <name type="scientific">Seminavis robusta</name>
    <dbReference type="NCBI Taxonomy" id="568900"/>
    <lineage>
        <taxon>Eukaryota</taxon>
        <taxon>Sar</taxon>
        <taxon>Stramenopiles</taxon>
        <taxon>Ochrophyta</taxon>
        <taxon>Bacillariophyta</taxon>
        <taxon>Bacillariophyceae</taxon>
        <taxon>Bacillariophycidae</taxon>
        <taxon>Naviculales</taxon>
        <taxon>Naviculaceae</taxon>
        <taxon>Seminavis</taxon>
    </lineage>
</organism>
<name>A0A9N8DVH6_9STRA</name>
<dbReference type="AlphaFoldDB" id="A0A9N8DVH6"/>
<accession>A0A9N8DVH6</accession>
<comment type="caution">
    <text evidence="1">The sequence shown here is derived from an EMBL/GenBank/DDBJ whole genome shotgun (WGS) entry which is preliminary data.</text>
</comment>
<keyword evidence="2" id="KW-1185">Reference proteome</keyword>